<evidence type="ECO:0000313" key="2">
    <source>
        <dbReference type="Proteomes" id="UP000434172"/>
    </source>
</evidence>
<evidence type="ECO:0000313" key="1">
    <source>
        <dbReference type="EMBL" id="KAF0314902.1"/>
    </source>
</evidence>
<organism evidence="1 2">
    <name type="scientific">Colletotrichum asianum</name>
    <dbReference type="NCBI Taxonomy" id="702518"/>
    <lineage>
        <taxon>Eukaryota</taxon>
        <taxon>Fungi</taxon>
        <taxon>Dikarya</taxon>
        <taxon>Ascomycota</taxon>
        <taxon>Pezizomycotina</taxon>
        <taxon>Sordariomycetes</taxon>
        <taxon>Hypocreomycetidae</taxon>
        <taxon>Glomerellales</taxon>
        <taxon>Glomerellaceae</taxon>
        <taxon>Colletotrichum</taxon>
        <taxon>Colletotrichum gloeosporioides species complex</taxon>
    </lineage>
</organism>
<comment type="caution">
    <text evidence="1">The sequence shown here is derived from an EMBL/GenBank/DDBJ whole genome shotgun (WGS) entry which is preliminary data.</text>
</comment>
<reference evidence="1 2" key="1">
    <citation type="submission" date="2019-12" db="EMBL/GenBank/DDBJ databases">
        <title>A genome sequence resource for the geographically widespread anthracnose pathogen Colletotrichum asianum.</title>
        <authorList>
            <person name="Meng Y."/>
        </authorList>
    </citation>
    <scope>NUCLEOTIDE SEQUENCE [LARGE SCALE GENOMIC DNA]</scope>
    <source>
        <strain evidence="1 2">ICMP 18580</strain>
    </source>
</reference>
<gene>
    <name evidence="1" type="ORF">GQ607_017865</name>
</gene>
<protein>
    <submittedName>
        <fullName evidence="1">Uncharacterized protein</fullName>
    </submittedName>
</protein>
<accession>A0A8H3ZG55</accession>
<dbReference type="AlphaFoldDB" id="A0A8H3ZG55"/>
<dbReference type="Proteomes" id="UP000434172">
    <property type="component" value="Unassembled WGS sequence"/>
</dbReference>
<name>A0A8H3ZG55_9PEZI</name>
<sequence length="682" mass="76279">MSGNNLQEDDEIFVQDELTTDPDVARVVNEIVEQNRRQMMDSGLTRAQTIVVFRGVKMAAEFTEHSLLKQDGRDVTEGVARMDLDSVAGGPDVGRPSGPPTEADFDNIELGLDHDITPTKLRLMAVETAVDIQNSGLDITRNRQHGHRIMSSEAIVTAQMVFGKLLENAQKNIILVLENARAYDIALCGGERMNSDQDPKLMKSLEEGIANIIGMTECAPMKSIALNLTRIKVYTDYMRLKDELHPCRVTPFKEWLIREFERIQEKDRTRGQKNDTVAMTILAGHLGLTFNDIKKVIKDAKLSWMLFTRWGKGSIMFLPANKSGHSHLGHLSALDQVLDIAARHDNGIFARLASRLDSVIVDRISKGAMLGYSAPGTAQLRELKARPIFELLDYIAELDDGSSDESELSDSSLLSNSPLILSPIQHLPDLSTLFATSSSTKSPRHLGYPSPLITLPLLGDHLGADATRGSPLILYGAMSDTSSPPISQPPAAIPSIRQEQRSNNHGRTIIFTINCARRRGRPTKSDSLDADLAVHWVQRLRAELKHRRRQGSISPKDVVVIIFKRIEDTKRIYSGSRHLRLFHSLRLNATYYGERLPLNPHMCRLENLAGRGHKRDLSGYIRHCLITQQSVHEKGGKQDPSDVTFRVPKHTYRVILSHEVDFKQCYGGLDSVENLQYDGMMR</sequence>
<dbReference type="EMBL" id="WOWK01000271">
    <property type="protein sequence ID" value="KAF0314902.1"/>
    <property type="molecule type" value="Genomic_DNA"/>
</dbReference>
<proteinExistence type="predicted"/>
<keyword evidence="2" id="KW-1185">Reference proteome</keyword>